<feature type="chain" id="PRO_5042055926" evidence="1">
    <location>
        <begin position="19"/>
        <end position="218"/>
    </location>
</feature>
<keyword evidence="3" id="KW-1185">Reference proteome</keyword>
<name>A0AAD5XAR6_9FUNG</name>
<feature type="signal peptide" evidence="1">
    <location>
        <begin position="1"/>
        <end position="18"/>
    </location>
</feature>
<dbReference type="AlphaFoldDB" id="A0AAD5XAR6"/>
<organism evidence="2 3">
    <name type="scientific">Physocladia obscura</name>
    <dbReference type="NCBI Taxonomy" id="109957"/>
    <lineage>
        <taxon>Eukaryota</taxon>
        <taxon>Fungi</taxon>
        <taxon>Fungi incertae sedis</taxon>
        <taxon>Chytridiomycota</taxon>
        <taxon>Chytridiomycota incertae sedis</taxon>
        <taxon>Chytridiomycetes</taxon>
        <taxon>Chytridiales</taxon>
        <taxon>Chytriomycetaceae</taxon>
        <taxon>Physocladia</taxon>
    </lineage>
</organism>
<accession>A0AAD5XAR6</accession>
<evidence type="ECO:0000256" key="1">
    <source>
        <dbReference type="SAM" id="SignalP"/>
    </source>
</evidence>
<sequence length="218" mass="24439">MASTRLTVIVAALVLALAGSLTYNAAMFLSTSKNAKSSAASSLINISIEFPTNGSVYQTNHRLPVRINLELPWLDLIPKLHFRTRLGLRIMNAKNGPYAPNYNMDPNINWFLPSYTVKKNETAFKLKIRPKDGNEGKDPCFASDVVSDEHFLAAFDRALVEDVGPPLPYKPPRIYSANILEESLNWRGKFGGLKLRRFHVDPLTNVASRWELADLCHQ</sequence>
<keyword evidence="1" id="KW-0732">Signal</keyword>
<proteinExistence type="predicted"/>
<gene>
    <name evidence="2" type="ORF">HK100_007524</name>
</gene>
<comment type="caution">
    <text evidence="2">The sequence shown here is derived from an EMBL/GenBank/DDBJ whole genome shotgun (WGS) entry which is preliminary data.</text>
</comment>
<evidence type="ECO:0000313" key="2">
    <source>
        <dbReference type="EMBL" id="KAJ3090204.1"/>
    </source>
</evidence>
<reference evidence="2" key="1">
    <citation type="submission" date="2020-05" db="EMBL/GenBank/DDBJ databases">
        <title>Phylogenomic resolution of chytrid fungi.</title>
        <authorList>
            <person name="Stajich J.E."/>
            <person name="Amses K."/>
            <person name="Simmons R."/>
            <person name="Seto K."/>
            <person name="Myers J."/>
            <person name="Bonds A."/>
            <person name="Quandt C.A."/>
            <person name="Barry K."/>
            <person name="Liu P."/>
            <person name="Grigoriev I."/>
            <person name="Longcore J.E."/>
            <person name="James T.Y."/>
        </authorList>
    </citation>
    <scope>NUCLEOTIDE SEQUENCE</scope>
    <source>
        <strain evidence="2">JEL0513</strain>
    </source>
</reference>
<dbReference type="EMBL" id="JADGJH010003550">
    <property type="protein sequence ID" value="KAJ3090204.1"/>
    <property type="molecule type" value="Genomic_DNA"/>
</dbReference>
<dbReference type="Proteomes" id="UP001211907">
    <property type="component" value="Unassembled WGS sequence"/>
</dbReference>
<evidence type="ECO:0000313" key="3">
    <source>
        <dbReference type="Proteomes" id="UP001211907"/>
    </source>
</evidence>
<protein>
    <submittedName>
        <fullName evidence="2">Uncharacterized protein</fullName>
    </submittedName>
</protein>